<dbReference type="EMBL" id="JARJCW010000007">
    <property type="protein sequence ID" value="KAJ7222523.1"/>
    <property type="molecule type" value="Genomic_DNA"/>
</dbReference>
<protein>
    <submittedName>
        <fullName evidence="1">Uncharacterized protein</fullName>
    </submittedName>
</protein>
<proteinExistence type="predicted"/>
<reference evidence="1" key="1">
    <citation type="submission" date="2023-03" db="EMBL/GenBank/DDBJ databases">
        <title>Massive genome expansion in bonnet fungi (Mycena s.s.) driven by repeated elements and novel gene families across ecological guilds.</title>
        <authorList>
            <consortium name="Lawrence Berkeley National Laboratory"/>
            <person name="Harder C.B."/>
            <person name="Miyauchi S."/>
            <person name="Viragh M."/>
            <person name="Kuo A."/>
            <person name="Thoen E."/>
            <person name="Andreopoulos B."/>
            <person name="Lu D."/>
            <person name="Skrede I."/>
            <person name="Drula E."/>
            <person name="Henrissat B."/>
            <person name="Morin E."/>
            <person name="Kohler A."/>
            <person name="Barry K."/>
            <person name="LaButti K."/>
            <person name="Morin E."/>
            <person name="Salamov A."/>
            <person name="Lipzen A."/>
            <person name="Mereny Z."/>
            <person name="Hegedus B."/>
            <person name="Baldrian P."/>
            <person name="Stursova M."/>
            <person name="Weitz H."/>
            <person name="Taylor A."/>
            <person name="Grigoriev I.V."/>
            <person name="Nagy L.G."/>
            <person name="Martin F."/>
            <person name="Kauserud H."/>
        </authorList>
    </citation>
    <scope>NUCLEOTIDE SEQUENCE</scope>
    <source>
        <strain evidence="1">9144</strain>
    </source>
</reference>
<evidence type="ECO:0000313" key="1">
    <source>
        <dbReference type="EMBL" id="KAJ7222523.1"/>
    </source>
</evidence>
<name>A0AAD6YLD2_9AGAR</name>
<gene>
    <name evidence="1" type="ORF">GGX14DRAFT_664083</name>
</gene>
<sequence length="331" mass="36310">MATTKAGEISPNDFVDAIACLDDMTTIHTDNKLTRIRAKLLHDDAISDDVVWALEVRGIAEAVVRRFRSTPHQFDADEAACNAAMLKVDVANGAWPDHSDEDTDYWPDWVPVGDRSTDAHTRLCPATTYLQLILRNTPMEDWAAAFTDVDPDLAASPPGFAWALARRSPWVEARTAGVAVLVTMGRHVHRLMADEPERAEERRLAAEYHFGDVFVNEGFWAALGGGVKAGFMSAAKRLQPSPSPFENYKRGLEADDAKELLTEIQGAAERLGKAGERYAQLLAEKDGPRDRELEDVVVSIRTLAGFIIGKAEPTVPRTVLLTVDGLATCES</sequence>
<evidence type="ECO:0000313" key="2">
    <source>
        <dbReference type="Proteomes" id="UP001219525"/>
    </source>
</evidence>
<comment type="caution">
    <text evidence="1">The sequence shown here is derived from an EMBL/GenBank/DDBJ whole genome shotgun (WGS) entry which is preliminary data.</text>
</comment>
<dbReference type="AlphaFoldDB" id="A0AAD6YLD2"/>
<dbReference type="Proteomes" id="UP001219525">
    <property type="component" value="Unassembled WGS sequence"/>
</dbReference>
<keyword evidence="2" id="KW-1185">Reference proteome</keyword>
<accession>A0AAD6YLD2</accession>
<organism evidence="1 2">
    <name type="scientific">Mycena pura</name>
    <dbReference type="NCBI Taxonomy" id="153505"/>
    <lineage>
        <taxon>Eukaryota</taxon>
        <taxon>Fungi</taxon>
        <taxon>Dikarya</taxon>
        <taxon>Basidiomycota</taxon>
        <taxon>Agaricomycotina</taxon>
        <taxon>Agaricomycetes</taxon>
        <taxon>Agaricomycetidae</taxon>
        <taxon>Agaricales</taxon>
        <taxon>Marasmiineae</taxon>
        <taxon>Mycenaceae</taxon>
        <taxon>Mycena</taxon>
    </lineage>
</organism>